<proteinExistence type="predicted"/>
<sequence length="298" mass="32932">MEEFDRKVRQDIETYGCSVLHIAAEGDLPPFAYSVGITKSASAPEVVVIGLKQPMAHFVVNEYNRRVRAGEPVLPGRMHSGFVQGFDLAAEKVDPSFYEEYFGYNLWFNEGPSFEVVQLVYPNTSGVWPWQPEASAWFKSWQPILTSNPAFSMKPTLATRKPVEDMSVEDLETYPVWEFAWDEEGSDEQDETWVRPIDEAVIHERFSLCAGAAVRLANGLVYPAVLFGEVGDFNGVALLTLEGRVLFTVADSKAAVKATLKQLGLPHAAVFPMAYSTRAPLRATGQPAMGTFQVAAAT</sequence>
<dbReference type="Pfam" id="PF14081">
    <property type="entry name" value="DUF4262"/>
    <property type="match status" value="1"/>
</dbReference>
<keyword evidence="2" id="KW-1185">Reference proteome</keyword>
<accession>A0A1W6LDN0</accession>
<protein>
    <submittedName>
        <fullName evidence="1">Uncharacterized protein</fullName>
    </submittedName>
</protein>
<gene>
    <name evidence="1" type="ORF">A4W93_21615</name>
</gene>
<dbReference type="STRING" id="946333.A4W93_21615"/>
<evidence type="ECO:0000313" key="2">
    <source>
        <dbReference type="Proteomes" id="UP000193427"/>
    </source>
</evidence>
<organism evidence="1 2">
    <name type="scientific">Piscinibacter gummiphilus</name>
    <dbReference type="NCBI Taxonomy" id="946333"/>
    <lineage>
        <taxon>Bacteria</taxon>
        <taxon>Pseudomonadati</taxon>
        <taxon>Pseudomonadota</taxon>
        <taxon>Betaproteobacteria</taxon>
        <taxon>Burkholderiales</taxon>
        <taxon>Sphaerotilaceae</taxon>
        <taxon>Piscinibacter</taxon>
    </lineage>
</organism>
<dbReference type="Proteomes" id="UP000193427">
    <property type="component" value="Chromosome"/>
</dbReference>
<dbReference type="OrthoDB" id="9793188at2"/>
<dbReference type="KEGG" id="rgu:A4W93_21615"/>
<dbReference type="AlphaFoldDB" id="A0A1W6LDN0"/>
<dbReference type="InterPro" id="IPR025358">
    <property type="entry name" value="DUF4262"/>
</dbReference>
<dbReference type="EMBL" id="CP015118">
    <property type="protein sequence ID" value="ARN22288.1"/>
    <property type="molecule type" value="Genomic_DNA"/>
</dbReference>
<name>A0A1W6LDN0_9BURK</name>
<evidence type="ECO:0000313" key="1">
    <source>
        <dbReference type="EMBL" id="ARN22288.1"/>
    </source>
</evidence>
<dbReference type="RefSeq" id="WP_085752586.1">
    <property type="nucleotide sequence ID" value="NZ_BSPR01000006.1"/>
</dbReference>
<reference evidence="1 2" key="1">
    <citation type="submission" date="2016-04" db="EMBL/GenBank/DDBJ databases">
        <title>Complete genome sequence of natural rubber-degrading, novel Gram-negative bacterium, Rhizobacter gummiphilus strain NS21.</title>
        <authorList>
            <person name="Tabata M."/>
            <person name="Kasai D."/>
            <person name="Fukuda M."/>
        </authorList>
    </citation>
    <scope>NUCLEOTIDE SEQUENCE [LARGE SCALE GENOMIC DNA]</scope>
    <source>
        <strain evidence="1 2">NS21</strain>
    </source>
</reference>